<evidence type="ECO:0000313" key="2">
    <source>
        <dbReference type="Proteomes" id="UP000752012"/>
    </source>
</evidence>
<dbReference type="AlphaFoldDB" id="A0A969PUM0"/>
<keyword evidence="2" id="KW-1185">Reference proteome</keyword>
<organism evidence="1 2">
    <name type="scientific">Alkalicoccus luteus</name>
    <dbReference type="NCBI Taxonomy" id="1237094"/>
    <lineage>
        <taxon>Bacteria</taxon>
        <taxon>Bacillati</taxon>
        <taxon>Bacillota</taxon>
        <taxon>Bacilli</taxon>
        <taxon>Bacillales</taxon>
        <taxon>Bacillaceae</taxon>
        <taxon>Alkalicoccus</taxon>
    </lineage>
</organism>
<dbReference type="Gene3D" id="1.10.1220.10">
    <property type="entry name" value="Met repressor-like"/>
    <property type="match status" value="1"/>
</dbReference>
<name>A0A969PUM0_9BACI</name>
<gene>
    <name evidence="1" type="ORF">HCN83_14125</name>
</gene>
<dbReference type="EMBL" id="JAATHJ010000028">
    <property type="protein sequence ID" value="NJP38701.1"/>
    <property type="molecule type" value="Genomic_DNA"/>
</dbReference>
<accession>A0A969PUM0</accession>
<protein>
    <submittedName>
        <fullName evidence="1">Antitoxin</fullName>
    </submittedName>
</protein>
<evidence type="ECO:0000313" key="1">
    <source>
        <dbReference type="EMBL" id="NJP38701.1"/>
    </source>
</evidence>
<comment type="caution">
    <text evidence="1">The sequence shown here is derived from an EMBL/GenBank/DDBJ whole genome shotgun (WGS) entry which is preliminary data.</text>
</comment>
<dbReference type="Proteomes" id="UP000752012">
    <property type="component" value="Unassembled WGS sequence"/>
</dbReference>
<dbReference type="InterPro" id="IPR013321">
    <property type="entry name" value="Arc_rbn_hlx_hlx"/>
</dbReference>
<dbReference type="GO" id="GO:0006355">
    <property type="term" value="P:regulation of DNA-templated transcription"/>
    <property type="evidence" value="ECO:0007669"/>
    <property type="project" value="InterPro"/>
</dbReference>
<proteinExistence type="predicted"/>
<dbReference type="RefSeq" id="WP_168008501.1">
    <property type="nucleotide sequence ID" value="NZ_JAATHJ010000028.1"/>
</dbReference>
<sequence length="92" mass="10497">MEEKKTVTVSLPEQLVNELDALTGGDRLERNDVIQRAAKLYVQEQEQKKEHIRESMEQGYMEMAKINLNIATESFLAEEEAESTLDRLVSGV</sequence>
<reference evidence="1 2" key="1">
    <citation type="submission" date="2020-03" db="EMBL/GenBank/DDBJ databases">
        <title>Assessment of the enzymatic potential of alkaline-tolerant lipase obtained from Bacillus luteus H11 (technogenic soil) for the bioremediation of saline soils contaminated with petroleum substances.</title>
        <authorList>
            <person name="Kalwasinska A."/>
        </authorList>
    </citation>
    <scope>NUCLEOTIDE SEQUENCE [LARGE SCALE GENOMIC DNA]</scope>
    <source>
        <strain evidence="1 2">H11</strain>
    </source>
</reference>